<dbReference type="AlphaFoldDB" id="A0A1E3LZQ0"/>
<organism evidence="2 3">
    <name type="scientific">Sphingomonas turrisvirgatae</name>
    <dbReference type="NCBI Taxonomy" id="1888892"/>
    <lineage>
        <taxon>Bacteria</taxon>
        <taxon>Pseudomonadati</taxon>
        <taxon>Pseudomonadota</taxon>
        <taxon>Alphaproteobacteria</taxon>
        <taxon>Sphingomonadales</taxon>
        <taxon>Sphingomonadaceae</taxon>
        <taxon>Sphingomonas</taxon>
    </lineage>
</organism>
<name>A0A1E3LZQ0_9SPHN</name>
<dbReference type="Proteomes" id="UP000094487">
    <property type="component" value="Unassembled WGS sequence"/>
</dbReference>
<evidence type="ECO:0000313" key="3">
    <source>
        <dbReference type="Proteomes" id="UP000094487"/>
    </source>
</evidence>
<protein>
    <submittedName>
        <fullName evidence="2">Uncharacterized protein</fullName>
    </submittedName>
</protein>
<evidence type="ECO:0000313" key="2">
    <source>
        <dbReference type="EMBL" id="ODP39272.1"/>
    </source>
</evidence>
<comment type="caution">
    <text evidence="2">The sequence shown here is derived from an EMBL/GenBank/DDBJ whole genome shotgun (WGS) entry which is preliminary data.</text>
</comment>
<evidence type="ECO:0000256" key="1">
    <source>
        <dbReference type="SAM" id="MobiDB-lite"/>
    </source>
</evidence>
<dbReference type="EMBL" id="MDDS01000006">
    <property type="protein sequence ID" value="ODP39272.1"/>
    <property type="molecule type" value="Genomic_DNA"/>
</dbReference>
<dbReference type="STRING" id="1888892.BFL28_10690"/>
<accession>A0A1E3LZQ0</accession>
<proteinExistence type="predicted"/>
<gene>
    <name evidence="2" type="ORF">BFL28_10690</name>
</gene>
<sequence length="75" mass="8725">MRGRGRPQASRYGSAEMTGAQHKAQLTRLLYECRPHMLDRYTVDELLRTHSKVPRREVEYLLTIARQKRAGEARG</sequence>
<feature type="region of interest" description="Disordered" evidence="1">
    <location>
        <begin position="1"/>
        <end position="21"/>
    </location>
</feature>
<keyword evidence="3" id="KW-1185">Reference proteome</keyword>
<dbReference type="RefSeq" id="WP_069319043.1">
    <property type="nucleotide sequence ID" value="NZ_MDDS01000006.1"/>
</dbReference>
<reference evidence="2 3" key="1">
    <citation type="submission" date="2016-08" db="EMBL/GenBank/DDBJ databases">
        <title>Draft genome of the agarase producing Sphingomonas sp. MCT13.</title>
        <authorList>
            <person name="D'Andrea M.M."/>
            <person name="Rossolini G.M."/>
            <person name="Thaller M.C."/>
        </authorList>
    </citation>
    <scope>NUCLEOTIDE SEQUENCE [LARGE SCALE GENOMIC DNA]</scope>
    <source>
        <strain evidence="2 3">MCT13</strain>
    </source>
</reference>